<sequence length="69" mass="7928">MHDQVMGYVRVMSLERLHKLGVKSGHWNNCTNWKLVWDRSDNVIFVVKRDVSYGESEQVDFGMTGGNGI</sequence>
<name>A0A0B6Z4Y6_9EUPU</name>
<reference evidence="1" key="1">
    <citation type="submission" date="2014-12" db="EMBL/GenBank/DDBJ databases">
        <title>Insight into the proteome of Arion vulgaris.</title>
        <authorList>
            <person name="Aradska J."/>
            <person name="Bulat T."/>
            <person name="Smidak R."/>
            <person name="Sarate P."/>
            <person name="Gangsoo J."/>
            <person name="Sialana F."/>
            <person name="Bilban M."/>
            <person name="Lubec G."/>
        </authorList>
    </citation>
    <scope>NUCLEOTIDE SEQUENCE</scope>
    <source>
        <tissue evidence="1">Skin</tissue>
    </source>
</reference>
<evidence type="ECO:0000313" key="1">
    <source>
        <dbReference type="EMBL" id="CEK63588.1"/>
    </source>
</evidence>
<gene>
    <name evidence="1" type="primary">ORF48777</name>
</gene>
<dbReference type="EMBL" id="HACG01016723">
    <property type="protein sequence ID" value="CEK63588.1"/>
    <property type="molecule type" value="Transcribed_RNA"/>
</dbReference>
<proteinExistence type="predicted"/>
<accession>A0A0B6Z4Y6</accession>
<dbReference type="AlphaFoldDB" id="A0A0B6Z4Y6"/>
<organism evidence="1">
    <name type="scientific">Arion vulgaris</name>
    <dbReference type="NCBI Taxonomy" id="1028688"/>
    <lineage>
        <taxon>Eukaryota</taxon>
        <taxon>Metazoa</taxon>
        <taxon>Spiralia</taxon>
        <taxon>Lophotrochozoa</taxon>
        <taxon>Mollusca</taxon>
        <taxon>Gastropoda</taxon>
        <taxon>Heterobranchia</taxon>
        <taxon>Euthyneura</taxon>
        <taxon>Panpulmonata</taxon>
        <taxon>Eupulmonata</taxon>
        <taxon>Stylommatophora</taxon>
        <taxon>Helicina</taxon>
        <taxon>Arionoidea</taxon>
        <taxon>Arionidae</taxon>
        <taxon>Arion</taxon>
    </lineage>
</organism>
<protein>
    <submittedName>
        <fullName evidence="1">Uncharacterized protein</fullName>
    </submittedName>
</protein>